<dbReference type="PANTHER" id="PTHR11061">
    <property type="entry name" value="RNA M5U METHYLTRANSFERASE"/>
    <property type="match status" value="1"/>
</dbReference>
<dbReference type="InterPro" id="IPR002792">
    <property type="entry name" value="TRAM_dom"/>
</dbReference>
<dbReference type="InterPro" id="IPR010280">
    <property type="entry name" value="U5_MeTrfase_fam"/>
</dbReference>
<feature type="binding site" evidence="4">
    <location>
        <position position="354"/>
    </location>
    <ligand>
        <name>S-adenosyl-L-methionine</name>
        <dbReference type="ChEBI" id="CHEBI:59789"/>
    </ligand>
</feature>
<evidence type="ECO:0000256" key="1">
    <source>
        <dbReference type="ARBA" id="ARBA00022603"/>
    </source>
</evidence>
<sequence>MSKSVPAKGDVLELAVESMAHGGEAIAHAADGRVVFVRGALPDDRVLAQITRVKKAFLRAQVIELVQASPLRVESACPAAAAGAGCCDFAVLDPGAELDIKADILTDQLRRLGGMKKLPQPELIELAPHRGWRTRVRLGVDAQGRAGLRRQGSHELVTDVECTQLYPGLVSGLMGPDARRFTPGAEVIAVMDATRTRHVVESRRAPRGRRVEYITEVIEGSGTVVEHCGEQSFEFPATGFWQAHVKAPEVYSQLIETWLATVLCESAYAARGTAWDLYGGVGVFAPALARAFQTASAGRVSQGTDVEHTICSVDYSPSANTSTLLVGDLNVEFYNATVEAALPQLPAPDVVVLDPPRAGAGQEVVEGIAQAKPHAVVHVGCDPATFARDLASWSGCGYEIHKWAVVNAFPGTHHMEALALLVPCNSGTGE</sequence>
<reference evidence="7 8" key="1">
    <citation type="submission" date="2020-11" db="EMBL/GenBank/DDBJ databases">
        <title>Corynebacterium sp. ZJ-599.</title>
        <authorList>
            <person name="Zhou J."/>
        </authorList>
    </citation>
    <scope>NUCLEOTIDE SEQUENCE [LARGE SCALE GENOMIC DNA]</scope>
    <source>
        <strain evidence="7 8">ZJ-599</strain>
    </source>
</reference>
<evidence type="ECO:0000313" key="8">
    <source>
        <dbReference type="Proteomes" id="UP000594681"/>
    </source>
</evidence>
<evidence type="ECO:0000256" key="4">
    <source>
        <dbReference type="PROSITE-ProRule" id="PRU01024"/>
    </source>
</evidence>
<evidence type="ECO:0000256" key="3">
    <source>
        <dbReference type="ARBA" id="ARBA00022691"/>
    </source>
</evidence>
<dbReference type="Gene3D" id="2.40.50.140">
    <property type="entry name" value="Nucleic acid-binding proteins"/>
    <property type="match status" value="1"/>
</dbReference>
<organism evidence="7 8">
    <name type="scientific">Corynebacterium lizhenjunii</name>
    <dbReference type="NCBI Taxonomy" id="2709394"/>
    <lineage>
        <taxon>Bacteria</taxon>
        <taxon>Bacillati</taxon>
        <taxon>Actinomycetota</taxon>
        <taxon>Actinomycetes</taxon>
        <taxon>Mycobacteriales</taxon>
        <taxon>Corynebacteriaceae</taxon>
        <taxon>Corynebacterium</taxon>
    </lineage>
</organism>
<dbReference type="GO" id="GO:0070475">
    <property type="term" value="P:rRNA base methylation"/>
    <property type="evidence" value="ECO:0007669"/>
    <property type="project" value="TreeGrafter"/>
</dbReference>
<keyword evidence="3 4" id="KW-0949">S-adenosyl-L-methionine</keyword>
<feature type="binding site" evidence="4">
    <location>
        <position position="278"/>
    </location>
    <ligand>
        <name>S-adenosyl-L-methionine</name>
        <dbReference type="ChEBI" id="CHEBI:59789"/>
    </ligand>
</feature>
<dbReference type="InterPro" id="IPR012340">
    <property type="entry name" value="NA-bd_OB-fold"/>
</dbReference>
<evidence type="ECO:0000313" key="7">
    <source>
        <dbReference type="EMBL" id="QPK80340.1"/>
    </source>
</evidence>
<proteinExistence type="inferred from homology"/>
<dbReference type="KEGG" id="cliz:G7Y31_06960"/>
<dbReference type="PROSITE" id="PS51687">
    <property type="entry name" value="SAM_MT_RNA_M5U"/>
    <property type="match status" value="1"/>
</dbReference>
<feature type="domain" description="TRAM" evidence="6">
    <location>
        <begin position="5"/>
        <end position="64"/>
    </location>
</feature>
<dbReference type="PROSITE" id="PS50926">
    <property type="entry name" value="TRAM"/>
    <property type="match status" value="1"/>
</dbReference>
<keyword evidence="1 4" id="KW-0489">Methyltransferase</keyword>
<dbReference type="InterPro" id="IPR029063">
    <property type="entry name" value="SAM-dependent_MTases_sf"/>
</dbReference>
<dbReference type="GO" id="GO:0070041">
    <property type="term" value="F:rRNA (uridine-C5-)-methyltransferase activity"/>
    <property type="evidence" value="ECO:0007669"/>
    <property type="project" value="TreeGrafter"/>
</dbReference>
<keyword evidence="2 4" id="KW-0808">Transferase</keyword>
<evidence type="ECO:0000256" key="5">
    <source>
        <dbReference type="PROSITE-ProRule" id="PRU10015"/>
    </source>
</evidence>
<gene>
    <name evidence="7" type="ORF">G7Y31_06960</name>
</gene>
<dbReference type="SUPFAM" id="SSF53335">
    <property type="entry name" value="S-adenosyl-L-methionine-dependent methyltransferases"/>
    <property type="match status" value="1"/>
</dbReference>
<dbReference type="PROSITE" id="PS01230">
    <property type="entry name" value="TRMA_1"/>
    <property type="match status" value="1"/>
</dbReference>
<comment type="similarity">
    <text evidence="4">Belongs to the class I-like SAM-binding methyltransferase superfamily. RNA M5U methyltransferase family.</text>
</comment>
<feature type="active site" evidence="5">
    <location>
        <position position="381"/>
    </location>
</feature>
<dbReference type="Pfam" id="PF01938">
    <property type="entry name" value="TRAM"/>
    <property type="match status" value="1"/>
</dbReference>
<dbReference type="InterPro" id="IPR030390">
    <property type="entry name" value="MeTrfase_TrmA_AS"/>
</dbReference>
<dbReference type="Pfam" id="PF05958">
    <property type="entry name" value="tRNA_U5-meth_tr"/>
    <property type="match status" value="1"/>
</dbReference>
<feature type="binding site" evidence="4">
    <location>
        <position position="242"/>
    </location>
    <ligand>
        <name>S-adenosyl-L-methionine</name>
        <dbReference type="ChEBI" id="CHEBI:59789"/>
    </ligand>
</feature>
<dbReference type="SUPFAM" id="SSF50249">
    <property type="entry name" value="Nucleic acid-binding proteins"/>
    <property type="match status" value="1"/>
</dbReference>
<dbReference type="PANTHER" id="PTHR11061:SF30">
    <property type="entry name" value="TRNA (URACIL(54)-C(5))-METHYLTRANSFERASE"/>
    <property type="match status" value="1"/>
</dbReference>
<dbReference type="Gene3D" id="3.40.50.150">
    <property type="entry name" value="Vaccinia Virus protein VP39"/>
    <property type="match status" value="1"/>
</dbReference>
<keyword evidence="8" id="KW-1185">Reference proteome</keyword>
<dbReference type="EMBL" id="CP064954">
    <property type="protein sequence ID" value="QPK80340.1"/>
    <property type="molecule type" value="Genomic_DNA"/>
</dbReference>
<dbReference type="Proteomes" id="UP000594681">
    <property type="component" value="Chromosome"/>
</dbReference>
<evidence type="ECO:0000256" key="2">
    <source>
        <dbReference type="ARBA" id="ARBA00022679"/>
    </source>
</evidence>
<name>A0A7T0PC97_9CORY</name>
<protein>
    <submittedName>
        <fullName evidence="7">Class I SAM-dependent RNA methyltransferase</fullName>
    </submittedName>
</protein>
<evidence type="ECO:0000259" key="6">
    <source>
        <dbReference type="PROSITE" id="PS50926"/>
    </source>
</evidence>
<dbReference type="AlphaFoldDB" id="A0A7T0PC97"/>
<accession>A0A7T0PC97</accession>
<feature type="active site" description="Nucleophile" evidence="4">
    <location>
        <position position="381"/>
    </location>
</feature>
<comment type="caution">
    <text evidence="4">Lacks conserved residue(s) required for the propagation of feature annotation.</text>
</comment>
<dbReference type="RefSeq" id="WP_165006983.1">
    <property type="nucleotide sequence ID" value="NZ_CP064954.1"/>
</dbReference>